<keyword evidence="3" id="KW-1185">Reference proteome</keyword>
<dbReference type="AlphaFoldDB" id="A0A409VGZ0"/>
<dbReference type="GO" id="GO:0004852">
    <property type="term" value="F:uroporphyrinogen-III synthase activity"/>
    <property type="evidence" value="ECO:0007669"/>
    <property type="project" value="InterPro"/>
</dbReference>
<dbReference type="Proteomes" id="UP000284706">
    <property type="component" value="Unassembled WGS sequence"/>
</dbReference>
<proteinExistence type="predicted"/>
<dbReference type="SUPFAM" id="SSF69618">
    <property type="entry name" value="HemD-like"/>
    <property type="match status" value="1"/>
</dbReference>
<dbReference type="GO" id="GO:0006782">
    <property type="term" value="P:protoporphyrinogen IX biosynthetic process"/>
    <property type="evidence" value="ECO:0007669"/>
    <property type="project" value="UniProtKB-UniPathway"/>
</dbReference>
<dbReference type="GO" id="GO:0006780">
    <property type="term" value="P:uroporphyrinogen III biosynthetic process"/>
    <property type="evidence" value="ECO:0007669"/>
    <property type="project" value="InterPro"/>
</dbReference>
<dbReference type="Gene3D" id="3.40.50.10090">
    <property type="match status" value="2"/>
</dbReference>
<dbReference type="EMBL" id="NHYE01005651">
    <property type="protein sequence ID" value="PPQ65534.1"/>
    <property type="molecule type" value="Genomic_DNA"/>
</dbReference>
<dbReference type="FunCoup" id="A0A409VGZ0">
    <property type="interactions" value="246"/>
</dbReference>
<dbReference type="GO" id="GO:0005829">
    <property type="term" value="C:cytosol"/>
    <property type="evidence" value="ECO:0007669"/>
    <property type="project" value="TreeGrafter"/>
</dbReference>
<sequence length="309" mass="33129">MPSPVLLLREPTADGPDKYESAFTQAGYTPISVSVLETVLVNVPKLKDLIVKGPTSAGIEGVIVTSKRSCEAWREGLKLAVDTNGTGAEGWLNTAFYVVGQTTQASLNEVFAEFDLPPPDVRGQESGNAAALAPFILKDLKERQPPLVHPKLLYLTGDKNRDTLPKLLKEGGVELVELQAYKTQGSSLFEKNLEAAFDSVLASPGQTFPHSASAFLEPASWWIVYFAPSAAAFVTPILQKHFILSPAASTLADTSASSSKALSKAKVAAIGPTTNTFLLEELKLQVHAMAPKPTPDDIVRVIKRYDANG</sequence>
<dbReference type="PANTHER" id="PTHR12390:SF0">
    <property type="entry name" value="UROPORPHYRINOGEN-III SYNTHASE"/>
    <property type="match status" value="1"/>
</dbReference>
<dbReference type="UniPathway" id="UPA00251">
    <property type="reaction ID" value="UER00320"/>
</dbReference>
<gene>
    <name evidence="2" type="ORF">CVT26_000491</name>
</gene>
<evidence type="ECO:0000313" key="3">
    <source>
        <dbReference type="Proteomes" id="UP000284706"/>
    </source>
</evidence>
<dbReference type="PANTHER" id="PTHR12390">
    <property type="entry name" value="UROPORPHYRINOGEN III SYNTHASE"/>
    <property type="match status" value="1"/>
</dbReference>
<dbReference type="InterPro" id="IPR003754">
    <property type="entry name" value="4pyrrol_synth_uPrphyn_synth"/>
</dbReference>
<name>A0A409VGZ0_9AGAR</name>
<dbReference type="InterPro" id="IPR039793">
    <property type="entry name" value="UROS/Hem4"/>
</dbReference>
<dbReference type="STRING" id="231916.A0A409VGZ0"/>
<organism evidence="2 3">
    <name type="scientific">Gymnopilus dilepis</name>
    <dbReference type="NCBI Taxonomy" id="231916"/>
    <lineage>
        <taxon>Eukaryota</taxon>
        <taxon>Fungi</taxon>
        <taxon>Dikarya</taxon>
        <taxon>Basidiomycota</taxon>
        <taxon>Agaricomycotina</taxon>
        <taxon>Agaricomycetes</taxon>
        <taxon>Agaricomycetidae</taxon>
        <taxon>Agaricales</taxon>
        <taxon>Agaricineae</taxon>
        <taxon>Hymenogastraceae</taxon>
        <taxon>Gymnopilus</taxon>
    </lineage>
</organism>
<evidence type="ECO:0000259" key="1">
    <source>
        <dbReference type="Pfam" id="PF02602"/>
    </source>
</evidence>
<comment type="caution">
    <text evidence="2">The sequence shown here is derived from an EMBL/GenBank/DDBJ whole genome shotgun (WGS) entry which is preliminary data.</text>
</comment>
<feature type="domain" description="Tetrapyrrole biosynthesis uroporphyrinogen III synthase" evidence="1">
    <location>
        <begin position="18"/>
        <end position="299"/>
    </location>
</feature>
<accession>A0A409VGZ0</accession>
<dbReference type="OrthoDB" id="5595751at2759"/>
<dbReference type="Pfam" id="PF02602">
    <property type="entry name" value="HEM4"/>
    <property type="match status" value="1"/>
</dbReference>
<reference evidence="2 3" key="1">
    <citation type="journal article" date="2018" name="Evol. Lett.">
        <title>Horizontal gene cluster transfer increased hallucinogenic mushroom diversity.</title>
        <authorList>
            <person name="Reynolds H.T."/>
            <person name="Vijayakumar V."/>
            <person name="Gluck-Thaler E."/>
            <person name="Korotkin H.B."/>
            <person name="Matheny P.B."/>
            <person name="Slot J.C."/>
        </authorList>
    </citation>
    <scope>NUCLEOTIDE SEQUENCE [LARGE SCALE GENOMIC DNA]</scope>
    <source>
        <strain evidence="2 3">SRW20</strain>
    </source>
</reference>
<dbReference type="CDD" id="cd06578">
    <property type="entry name" value="HemD"/>
    <property type="match status" value="1"/>
</dbReference>
<evidence type="ECO:0000313" key="2">
    <source>
        <dbReference type="EMBL" id="PPQ65534.1"/>
    </source>
</evidence>
<dbReference type="InterPro" id="IPR036108">
    <property type="entry name" value="4pyrrol_syn_uPrphyn_synt_sf"/>
</dbReference>
<dbReference type="InParanoid" id="A0A409VGZ0"/>
<protein>
    <recommendedName>
        <fullName evidence="1">Tetrapyrrole biosynthesis uroporphyrinogen III synthase domain-containing protein</fullName>
    </recommendedName>
</protein>